<dbReference type="PANTHER" id="PTHR11496">
    <property type="entry name" value="ALCOHOL DEHYDROGENASE"/>
    <property type="match status" value="1"/>
</dbReference>
<evidence type="ECO:0000313" key="5">
    <source>
        <dbReference type="EMBL" id="HBP28186.1"/>
    </source>
</evidence>
<feature type="domain" description="Alcohol dehydrogenase iron-type/glycerol dehydrogenase GldA" evidence="3">
    <location>
        <begin position="13"/>
        <end position="184"/>
    </location>
</feature>
<dbReference type="CDD" id="cd08551">
    <property type="entry name" value="Fe-ADH"/>
    <property type="match status" value="1"/>
</dbReference>
<proteinExistence type="inferred from homology"/>
<accession>A0A356LB12</accession>
<dbReference type="EMBL" id="DOEK01000004">
    <property type="protein sequence ID" value="HBP28186.1"/>
    <property type="molecule type" value="Genomic_DNA"/>
</dbReference>
<dbReference type="Pfam" id="PF25137">
    <property type="entry name" value="ADH_Fe_C"/>
    <property type="match status" value="1"/>
</dbReference>
<protein>
    <submittedName>
        <fullName evidence="5">Iron-containing alcohol dehydrogenase</fullName>
    </submittedName>
</protein>
<dbReference type="SUPFAM" id="SSF56796">
    <property type="entry name" value="Dehydroquinate synthase-like"/>
    <property type="match status" value="1"/>
</dbReference>
<dbReference type="Proteomes" id="UP000264036">
    <property type="component" value="Unassembled WGS sequence"/>
</dbReference>
<evidence type="ECO:0000256" key="2">
    <source>
        <dbReference type="ARBA" id="ARBA00023002"/>
    </source>
</evidence>
<sequence>MSIPQIDYHLFGTHVKFGPGCARDLRSELDALGSRRVLVLMQQRMAHSDSWAALRQTLDGLQMQMHSSVPNHSSVAWVEQLASEMAQFQPDSIVALGGGSVSDSAKALAMLHAEGGPLADHVTRFTPPARVHVPLRTKPKLPIISLPTTASGAELTPSFGVRQDEHKLLFWNRQLASRTVLLDPDLSGDMPLTLLRYTAMNGLAHCFEGMYSRSRSLISDGIALQSIELFAQALTDNTLDEKEQRWRLLLGGHLSGIVLSMAKTCLHHAICHVIGARHNAGHGQINTIILPHALRFNDSVAGTSLAPALVMLNRVSGTSHASVSDWISAVIEQLGLSASLADIGLTNNDFLPIAQQTMTERGLAVNPRPVSHADEILSILRQAA</sequence>
<dbReference type="InterPro" id="IPR039697">
    <property type="entry name" value="Alcohol_dehydrogenase_Fe"/>
</dbReference>
<dbReference type="GO" id="GO:0046872">
    <property type="term" value="F:metal ion binding"/>
    <property type="evidence" value="ECO:0007669"/>
    <property type="project" value="InterPro"/>
</dbReference>
<keyword evidence="2" id="KW-0560">Oxidoreductase</keyword>
<comment type="caution">
    <text evidence="5">The sequence shown here is derived from an EMBL/GenBank/DDBJ whole genome shotgun (WGS) entry which is preliminary data.</text>
</comment>
<comment type="similarity">
    <text evidence="1">Belongs to the iron-containing alcohol dehydrogenase family.</text>
</comment>
<organism evidence="5 6">
    <name type="scientific">Advenella kashmirensis</name>
    <dbReference type="NCBI Taxonomy" id="310575"/>
    <lineage>
        <taxon>Bacteria</taxon>
        <taxon>Pseudomonadati</taxon>
        <taxon>Pseudomonadota</taxon>
        <taxon>Betaproteobacteria</taxon>
        <taxon>Burkholderiales</taxon>
        <taxon>Alcaligenaceae</taxon>
    </lineage>
</organism>
<dbReference type="InterPro" id="IPR056798">
    <property type="entry name" value="ADH_Fe_C"/>
</dbReference>
<name>A0A356LB12_9BURK</name>
<evidence type="ECO:0000259" key="3">
    <source>
        <dbReference type="Pfam" id="PF00465"/>
    </source>
</evidence>
<dbReference type="InterPro" id="IPR001670">
    <property type="entry name" value="ADH_Fe/GldA"/>
</dbReference>
<dbReference type="Pfam" id="PF00465">
    <property type="entry name" value="Fe-ADH"/>
    <property type="match status" value="1"/>
</dbReference>
<dbReference type="Gene3D" id="3.40.50.1970">
    <property type="match status" value="1"/>
</dbReference>
<evidence type="ECO:0000259" key="4">
    <source>
        <dbReference type="Pfam" id="PF25137"/>
    </source>
</evidence>
<evidence type="ECO:0000256" key="1">
    <source>
        <dbReference type="ARBA" id="ARBA00007358"/>
    </source>
</evidence>
<feature type="domain" description="Fe-containing alcohol dehydrogenase-like C-terminal" evidence="4">
    <location>
        <begin position="197"/>
        <end position="383"/>
    </location>
</feature>
<dbReference type="GO" id="GO:0004022">
    <property type="term" value="F:alcohol dehydrogenase (NAD+) activity"/>
    <property type="evidence" value="ECO:0007669"/>
    <property type="project" value="TreeGrafter"/>
</dbReference>
<dbReference type="AlphaFoldDB" id="A0A356LB12"/>
<gene>
    <name evidence="5" type="ORF">DD666_02070</name>
</gene>
<dbReference type="PANTHER" id="PTHR11496:SF102">
    <property type="entry name" value="ALCOHOL DEHYDROGENASE 4"/>
    <property type="match status" value="1"/>
</dbReference>
<reference evidence="5 6" key="1">
    <citation type="journal article" date="2018" name="Nat. Biotechnol.">
        <title>A standardized bacterial taxonomy based on genome phylogeny substantially revises the tree of life.</title>
        <authorList>
            <person name="Parks D.H."/>
            <person name="Chuvochina M."/>
            <person name="Waite D.W."/>
            <person name="Rinke C."/>
            <person name="Skarshewski A."/>
            <person name="Chaumeil P.A."/>
            <person name="Hugenholtz P."/>
        </authorList>
    </citation>
    <scope>NUCLEOTIDE SEQUENCE [LARGE SCALE GENOMIC DNA]</scope>
    <source>
        <strain evidence="5">UBA10707</strain>
    </source>
</reference>
<dbReference type="Gene3D" id="1.20.1090.10">
    <property type="entry name" value="Dehydroquinate synthase-like - alpha domain"/>
    <property type="match status" value="1"/>
</dbReference>
<evidence type="ECO:0000313" key="6">
    <source>
        <dbReference type="Proteomes" id="UP000264036"/>
    </source>
</evidence>